<dbReference type="GeneID" id="24798087"/>
<dbReference type="eggNOG" id="arCOG02410">
    <property type="taxonomic scope" value="Archaea"/>
</dbReference>
<evidence type="ECO:0000313" key="3">
    <source>
        <dbReference type="EMBL" id="AIY90542.1"/>
    </source>
</evidence>
<organism evidence="3 4">
    <name type="scientific">Geoglobus acetivorans</name>
    <dbReference type="NCBI Taxonomy" id="565033"/>
    <lineage>
        <taxon>Archaea</taxon>
        <taxon>Methanobacteriati</taxon>
        <taxon>Methanobacteriota</taxon>
        <taxon>Archaeoglobi</taxon>
        <taxon>Archaeoglobales</taxon>
        <taxon>Archaeoglobaceae</taxon>
        <taxon>Geoglobus</taxon>
    </lineage>
</organism>
<dbReference type="STRING" id="565033.GACE_1505"/>
<keyword evidence="1" id="KW-0560">Oxidoreductase</keyword>
<dbReference type="PANTHER" id="PTHR43244">
    <property type="match status" value="1"/>
</dbReference>
<dbReference type="Proteomes" id="UP000030624">
    <property type="component" value="Chromosome"/>
</dbReference>
<dbReference type="PANTHER" id="PTHR43244:SF1">
    <property type="entry name" value="5,10-METHYLENETETRAHYDROMETHANOPTERIN REDUCTASE"/>
    <property type="match status" value="1"/>
</dbReference>
<reference evidence="3 4" key="1">
    <citation type="journal article" date="2015" name="Appl. Environ. Microbiol.">
        <title>The Geoglobus acetivorans genome: Fe(III) reduction, acetate utilization, autotrophic growth, and degradation of aromatic compounds in a hyperthermophilic archaeon.</title>
        <authorList>
            <person name="Mardanov A.V."/>
            <person name="Slododkina G.B."/>
            <person name="Slobodkin A.I."/>
            <person name="Beletsky A.V."/>
            <person name="Gavrilov S.N."/>
            <person name="Kublanov I.V."/>
            <person name="Bonch-Osmolovskaya E.A."/>
            <person name="Skryabin K.G."/>
            <person name="Ravin N.V."/>
        </authorList>
    </citation>
    <scope>NUCLEOTIDE SEQUENCE [LARGE SCALE GENOMIC DNA]</scope>
    <source>
        <strain evidence="3 4">SBH6</strain>
    </source>
</reference>
<dbReference type="InterPro" id="IPR011251">
    <property type="entry name" value="Luciferase-like_dom"/>
</dbReference>
<feature type="domain" description="Luciferase-like" evidence="2">
    <location>
        <begin position="1"/>
        <end position="334"/>
    </location>
</feature>
<name>A0A0A7GHV7_GEOAI</name>
<gene>
    <name evidence="3" type="ORF">GACE_1505</name>
</gene>
<dbReference type="HOGENOM" id="CLU_027853_5_3_2"/>
<dbReference type="InterPro" id="IPR050564">
    <property type="entry name" value="F420-G6PD/mer"/>
</dbReference>
<dbReference type="InterPro" id="IPR036661">
    <property type="entry name" value="Luciferase-like_sf"/>
</dbReference>
<dbReference type="CDD" id="cd01097">
    <property type="entry name" value="Tetrahydromethanopterin_reductase"/>
    <property type="match status" value="1"/>
</dbReference>
<evidence type="ECO:0000313" key="4">
    <source>
        <dbReference type="Proteomes" id="UP000030624"/>
    </source>
</evidence>
<evidence type="ECO:0000256" key="1">
    <source>
        <dbReference type="ARBA" id="ARBA00023002"/>
    </source>
</evidence>
<dbReference type="Gene3D" id="3.20.20.30">
    <property type="entry name" value="Luciferase-like domain"/>
    <property type="match status" value="1"/>
</dbReference>
<dbReference type="AlphaFoldDB" id="A0A0A7GHV7"/>
<dbReference type="RefSeq" id="WP_048092386.1">
    <property type="nucleotide sequence ID" value="NZ_CP009552.1"/>
</dbReference>
<protein>
    <submittedName>
        <fullName evidence="3">F420-dependent oxidoreductase</fullName>
    </submittedName>
</protein>
<accession>A0A0A7GHV7</accession>
<dbReference type="Pfam" id="PF00296">
    <property type="entry name" value="Bac_luciferase"/>
    <property type="match status" value="1"/>
</dbReference>
<dbReference type="EMBL" id="CP009552">
    <property type="protein sequence ID" value="AIY90542.1"/>
    <property type="molecule type" value="Genomic_DNA"/>
</dbReference>
<evidence type="ECO:0000259" key="2">
    <source>
        <dbReference type="Pfam" id="PF00296"/>
    </source>
</evidence>
<dbReference type="SUPFAM" id="SSF51679">
    <property type="entry name" value="Bacterial luciferase-like"/>
    <property type="match status" value="1"/>
</dbReference>
<dbReference type="GO" id="GO:0016705">
    <property type="term" value="F:oxidoreductase activity, acting on paired donors, with incorporation or reduction of molecular oxygen"/>
    <property type="evidence" value="ECO:0007669"/>
    <property type="project" value="InterPro"/>
</dbReference>
<sequence length="367" mass="41786">MEFGTVAPTFPPIEEARKTVNRLEGKGYSSLWFADHLMGWYPHELWKETPFAVKYPSCHMFFDPFCEICYAAGSAEKMQFGVSVTEVFRRHPAVLLQQAVTANHATNGRFILGIGAGEAENIVPYGIEFEKPAARLEEALKLMKIMLESDYGEKINFEGRFFRLEDAVFDLKPVGKMPIWVGAHGDRMLKLTAEHADGWLPVSTTPQDYAERAEKLEKYAKNAGREPEEITKALFASIVIDENPKEVEKLLKIPILRIHALLLHHEVYEKMGLRHPLGRYYGLLDYIPTKFTKDDILEAVSRIPDEVARAAFICGTPEEIIQTFDEYRKLGVEHVVVWNLTYFGDVSKVKSSYALIDEVIGHFERKG</sequence>
<dbReference type="KEGG" id="gac:GACE_1505"/>
<proteinExistence type="predicted"/>